<keyword evidence="1" id="KW-1133">Transmembrane helix</keyword>
<dbReference type="NCBIfam" id="TIGR04383">
    <property type="entry name" value="acidic_w_LPXTA"/>
    <property type="match status" value="2"/>
</dbReference>
<evidence type="ECO:0000313" key="4">
    <source>
        <dbReference type="Proteomes" id="UP000580891"/>
    </source>
</evidence>
<keyword evidence="1" id="KW-0472">Membrane</keyword>
<accession>A0A7W0BX16</accession>
<dbReference type="RefSeq" id="WP_181537418.1">
    <property type="nucleotide sequence ID" value="NZ_JACDUU010000004.1"/>
</dbReference>
<keyword evidence="4" id="KW-1185">Reference proteome</keyword>
<organism evidence="3 4">
    <name type="scientific">[Anoxybacillus] calidus</name>
    <dbReference type="NCBI Taxonomy" id="575178"/>
    <lineage>
        <taxon>Bacteria</taxon>
        <taxon>Bacillati</taxon>
        <taxon>Bacillota</taxon>
        <taxon>Bacilli</taxon>
        <taxon>Bacillales</taxon>
        <taxon>Anoxybacillaceae</taxon>
        <taxon>Paranoxybacillus</taxon>
    </lineage>
</organism>
<evidence type="ECO:0000256" key="2">
    <source>
        <dbReference type="SAM" id="SignalP"/>
    </source>
</evidence>
<name>A0A7W0BX16_9BACL</name>
<reference evidence="3 4" key="1">
    <citation type="submission" date="2020-07" db="EMBL/GenBank/DDBJ databases">
        <title>Genomic Encyclopedia of Type Strains, Phase IV (KMG-IV): sequencing the most valuable type-strain genomes for metagenomic binning, comparative biology and taxonomic classification.</title>
        <authorList>
            <person name="Goeker M."/>
        </authorList>
    </citation>
    <scope>NUCLEOTIDE SEQUENCE [LARGE SCALE GENOMIC DNA]</scope>
    <source>
        <strain evidence="3 4">DSM 25220</strain>
    </source>
</reference>
<proteinExistence type="predicted"/>
<gene>
    <name evidence="3" type="ORF">HNQ85_001859</name>
</gene>
<protein>
    <submittedName>
        <fullName evidence="3">Processed acidic surface protein</fullName>
    </submittedName>
</protein>
<dbReference type="Proteomes" id="UP000580891">
    <property type="component" value="Unassembled WGS sequence"/>
</dbReference>
<dbReference type="InterPro" id="IPR030832">
    <property type="entry name" value="Acidic_LPXTA"/>
</dbReference>
<comment type="caution">
    <text evidence="3">The sequence shown here is derived from an EMBL/GenBank/DDBJ whole genome shotgun (WGS) entry which is preliminary data.</text>
</comment>
<keyword evidence="1" id="KW-0812">Transmembrane</keyword>
<evidence type="ECO:0000256" key="1">
    <source>
        <dbReference type="SAM" id="Phobius"/>
    </source>
</evidence>
<evidence type="ECO:0000313" key="3">
    <source>
        <dbReference type="EMBL" id="MBA2871584.1"/>
    </source>
</evidence>
<feature type="signal peptide" evidence="2">
    <location>
        <begin position="1"/>
        <end position="22"/>
    </location>
</feature>
<feature type="transmembrane region" description="Helical" evidence="1">
    <location>
        <begin position="407"/>
        <end position="425"/>
    </location>
</feature>
<sequence>MKKFIPLTIAASITFATLPASAFALSTADSSFQNYLNEIGMTQAELEEYLSYDGYTLDDFQNVEELRAELGDLLTEENLQTLLIDYDLTEEELKEMLVEYGELEPNEEITDAFKFYNDLEEYVDFMLSEDGTPITEETLSEFLQEQDMTKEQLIELLENHGESLEDYTYIEDLAASVEYYNSLTPITEETLKEFLDTIGLSRQQLEQLLAENDDSLENYTTVEELSMSVMFYMMPDFDELGLTDNEIENLLNHFFTLNVEDPQFVSELEKLGERLETISLYNFDGVNDLSPAQVTEIADVMHDMLDLFELDVKFYLMKDGKKTPLSFASLLKMESTNGYDLFIEIYNKQGDLLADMTLTAEMFDSDLFEEVSEDLEKSSKIVKLEKISKPVKSTIKGGKLPKTASPYMQNMIIGVVLAAAGAFLFRTRKIFGEK</sequence>
<keyword evidence="2" id="KW-0732">Signal</keyword>
<dbReference type="EMBL" id="JACDUU010000004">
    <property type="protein sequence ID" value="MBA2871584.1"/>
    <property type="molecule type" value="Genomic_DNA"/>
</dbReference>
<dbReference type="AlphaFoldDB" id="A0A7W0BX16"/>
<feature type="chain" id="PRO_5039324051" evidence="2">
    <location>
        <begin position="23"/>
        <end position="434"/>
    </location>
</feature>